<name>A0ABU5DA85_9BURK</name>
<feature type="domain" description="OmpR/PhoB-type" evidence="7">
    <location>
        <begin position="125"/>
        <end position="221"/>
    </location>
</feature>
<feature type="DNA-binding region" description="OmpR/PhoB-type" evidence="5">
    <location>
        <begin position="125"/>
        <end position="221"/>
    </location>
</feature>
<keyword evidence="4" id="KW-0597">Phosphoprotein</keyword>
<comment type="caution">
    <text evidence="8">The sequence shown here is derived from an EMBL/GenBank/DDBJ whole genome shotgun (WGS) entry which is preliminary data.</text>
</comment>
<accession>A0ABU5DA85</accession>
<dbReference type="CDD" id="cd00383">
    <property type="entry name" value="trans_reg_C"/>
    <property type="match status" value="1"/>
</dbReference>
<keyword evidence="9" id="KW-1185">Reference proteome</keyword>
<dbReference type="Gene3D" id="3.40.50.2300">
    <property type="match status" value="1"/>
</dbReference>
<dbReference type="InterPro" id="IPR011006">
    <property type="entry name" value="CheY-like_superfamily"/>
</dbReference>
<dbReference type="SMART" id="SM00862">
    <property type="entry name" value="Trans_reg_C"/>
    <property type="match status" value="1"/>
</dbReference>
<dbReference type="InterPro" id="IPR039420">
    <property type="entry name" value="WalR-like"/>
</dbReference>
<dbReference type="InterPro" id="IPR001789">
    <property type="entry name" value="Sig_transdc_resp-reg_receiver"/>
</dbReference>
<keyword evidence="1" id="KW-0805">Transcription regulation</keyword>
<dbReference type="InterPro" id="IPR036388">
    <property type="entry name" value="WH-like_DNA-bd_sf"/>
</dbReference>
<evidence type="ECO:0000256" key="2">
    <source>
        <dbReference type="ARBA" id="ARBA00023125"/>
    </source>
</evidence>
<dbReference type="SMART" id="SM00448">
    <property type="entry name" value="REC"/>
    <property type="match status" value="1"/>
</dbReference>
<feature type="domain" description="Response regulatory" evidence="6">
    <location>
        <begin position="2"/>
        <end position="117"/>
    </location>
</feature>
<proteinExistence type="predicted"/>
<sequence length="227" mass="25117">MKVLLIEDSPELSRWLAQLLREQGFVVDPVADGEAADALLRGHAYDVVLLDLNLPGALSGKGVLRRLRERGDAVPVLVLTASASLDQKVQCLEIGADDYLVKPVEIRELVARIQAMVRRQMPGKANTLVCGDLAYDLRTRQFGLRGQDLPLPPRERSLLEALMLKAGRTVSRQALQDAIFSLDEEASADAVDLYLHRLRKKLEASQATIITLRGVGFLLRTREDDEA</sequence>
<dbReference type="Pfam" id="PF00486">
    <property type="entry name" value="Trans_reg_C"/>
    <property type="match status" value="1"/>
</dbReference>
<organism evidence="8 9">
    <name type="scientific">Roseateles agri</name>
    <dbReference type="NCBI Taxonomy" id="3098619"/>
    <lineage>
        <taxon>Bacteria</taxon>
        <taxon>Pseudomonadati</taxon>
        <taxon>Pseudomonadota</taxon>
        <taxon>Betaproteobacteria</taxon>
        <taxon>Burkholderiales</taxon>
        <taxon>Sphaerotilaceae</taxon>
        <taxon>Roseateles</taxon>
    </lineage>
</organism>
<dbReference type="SUPFAM" id="SSF52172">
    <property type="entry name" value="CheY-like"/>
    <property type="match status" value="1"/>
</dbReference>
<dbReference type="Pfam" id="PF00072">
    <property type="entry name" value="Response_reg"/>
    <property type="match status" value="1"/>
</dbReference>
<evidence type="ECO:0000259" key="7">
    <source>
        <dbReference type="PROSITE" id="PS51755"/>
    </source>
</evidence>
<feature type="modified residue" description="4-aspartylphosphate" evidence="4">
    <location>
        <position position="51"/>
    </location>
</feature>
<reference evidence="8 9" key="1">
    <citation type="submission" date="2023-11" db="EMBL/GenBank/DDBJ databases">
        <title>Paucibacter sp. nov., isolated from fresh soil in Korea.</title>
        <authorList>
            <person name="Le N.T.T."/>
        </authorList>
    </citation>
    <scope>NUCLEOTIDE SEQUENCE [LARGE SCALE GENOMIC DNA]</scope>
    <source>
        <strain evidence="8 9">R3-3</strain>
    </source>
</reference>
<evidence type="ECO:0000256" key="5">
    <source>
        <dbReference type="PROSITE-ProRule" id="PRU01091"/>
    </source>
</evidence>
<evidence type="ECO:0000256" key="4">
    <source>
        <dbReference type="PROSITE-ProRule" id="PRU00169"/>
    </source>
</evidence>
<evidence type="ECO:0000256" key="1">
    <source>
        <dbReference type="ARBA" id="ARBA00023015"/>
    </source>
</evidence>
<evidence type="ECO:0000256" key="3">
    <source>
        <dbReference type="ARBA" id="ARBA00023163"/>
    </source>
</evidence>
<dbReference type="PROSITE" id="PS50110">
    <property type="entry name" value="RESPONSE_REGULATORY"/>
    <property type="match status" value="1"/>
</dbReference>
<evidence type="ECO:0000313" key="9">
    <source>
        <dbReference type="Proteomes" id="UP001285263"/>
    </source>
</evidence>
<keyword evidence="3" id="KW-0804">Transcription</keyword>
<dbReference type="InterPro" id="IPR001867">
    <property type="entry name" value="OmpR/PhoB-type_DNA-bd"/>
</dbReference>
<dbReference type="Proteomes" id="UP001285263">
    <property type="component" value="Unassembled WGS sequence"/>
</dbReference>
<dbReference type="PROSITE" id="PS51755">
    <property type="entry name" value="OMPR_PHOB"/>
    <property type="match status" value="1"/>
</dbReference>
<dbReference type="PANTHER" id="PTHR48111">
    <property type="entry name" value="REGULATOR OF RPOS"/>
    <property type="match status" value="1"/>
</dbReference>
<dbReference type="Gene3D" id="1.10.10.10">
    <property type="entry name" value="Winged helix-like DNA-binding domain superfamily/Winged helix DNA-binding domain"/>
    <property type="match status" value="1"/>
</dbReference>
<evidence type="ECO:0000313" key="8">
    <source>
        <dbReference type="EMBL" id="MDY0743192.1"/>
    </source>
</evidence>
<gene>
    <name evidence="8" type="ORF">SNE35_01675</name>
</gene>
<dbReference type="EMBL" id="JAXCLA010000001">
    <property type="protein sequence ID" value="MDY0743192.1"/>
    <property type="molecule type" value="Genomic_DNA"/>
</dbReference>
<dbReference type="RefSeq" id="WP_320421046.1">
    <property type="nucleotide sequence ID" value="NZ_JAXCLA010000001.1"/>
</dbReference>
<protein>
    <submittedName>
        <fullName evidence="8">Response regulator transcription factor</fullName>
    </submittedName>
</protein>
<dbReference type="PANTHER" id="PTHR48111:SF67">
    <property type="entry name" value="TRANSCRIPTIONAL REGULATORY PROTEIN TCTD"/>
    <property type="match status" value="1"/>
</dbReference>
<evidence type="ECO:0000259" key="6">
    <source>
        <dbReference type="PROSITE" id="PS50110"/>
    </source>
</evidence>
<keyword evidence="2 5" id="KW-0238">DNA-binding</keyword>
<dbReference type="Gene3D" id="6.10.250.690">
    <property type="match status" value="1"/>
</dbReference>